<reference evidence="5 7" key="2">
    <citation type="submission" date="2020-08" db="EMBL/GenBank/DDBJ databases">
        <title>Sequencing the genomes of 1000 actinobacteria strains.</title>
        <authorList>
            <person name="Klenk H.-P."/>
        </authorList>
    </citation>
    <scope>NUCLEOTIDE SEQUENCE [LARGE SCALE GENOMIC DNA]</scope>
    <source>
        <strain evidence="5 7">DSM 9581</strain>
    </source>
</reference>
<sequence length="161" mass="16969">MRLRPVTSDDTDLLVSLVAEAVNWTGEERARPADVLADPHLARYAAGWGREGDAGVVAVEDDATPLGAAWLRLLTGDDRGWGYVADDVPELSLAVLPAGRGRGVGSALLDGCQDLARAAGTRAVSLSVEDGNDGARGMYERRGFRLVGRVGGSDTLLLDLR</sequence>
<proteinExistence type="predicted"/>
<gene>
    <name evidence="4" type="ORF">CHO01_01870</name>
    <name evidence="5" type="ORF">HNR08_002872</name>
</gene>
<accession>A0A511F713</accession>
<dbReference type="InterPro" id="IPR050832">
    <property type="entry name" value="Bact_Acetyltransf"/>
</dbReference>
<keyword evidence="5" id="KW-0687">Ribonucleoprotein</keyword>
<dbReference type="AlphaFoldDB" id="A0A511F713"/>
<dbReference type="SUPFAM" id="SSF55729">
    <property type="entry name" value="Acyl-CoA N-acyltransferases (Nat)"/>
    <property type="match status" value="1"/>
</dbReference>
<dbReference type="OrthoDB" id="9790865at2"/>
<keyword evidence="1" id="KW-0808">Transferase</keyword>
<dbReference type="EMBL" id="BJVQ01000002">
    <property type="protein sequence ID" value="GEL45071.1"/>
    <property type="molecule type" value="Genomic_DNA"/>
</dbReference>
<dbReference type="GO" id="GO:0005840">
    <property type="term" value="C:ribosome"/>
    <property type="evidence" value="ECO:0007669"/>
    <property type="project" value="UniProtKB-KW"/>
</dbReference>
<feature type="domain" description="N-acetyltransferase" evidence="3">
    <location>
        <begin position="1"/>
        <end position="161"/>
    </location>
</feature>
<dbReference type="InterPro" id="IPR000182">
    <property type="entry name" value="GNAT_dom"/>
</dbReference>
<dbReference type="InterPro" id="IPR016181">
    <property type="entry name" value="Acyl_CoA_acyltransferase"/>
</dbReference>
<dbReference type="Proteomes" id="UP000564629">
    <property type="component" value="Unassembled WGS sequence"/>
</dbReference>
<evidence type="ECO:0000259" key="3">
    <source>
        <dbReference type="PROSITE" id="PS51186"/>
    </source>
</evidence>
<dbReference type="CDD" id="cd04301">
    <property type="entry name" value="NAT_SF"/>
    <property type="match status" value="1"/>
</dbReference>
<dbReference type="PANTHER" id="PTHR43877:SF1">
    <property type="entry name" value="ACETYLTRANSFERASE"/>
    <property type="match status" value="1"/>
</dbReference>
<dbReference type="Pfam" id="PF00583">
    <property type="entry name" value="Acetyltransf_1"/>
    <property type="match status" value="1"/>
</dbReference>
<evidence type="ECO:0000313" key="4">
    <source>
        <dbReference type="EMBL" id="GEL45071.1"/>
    </source>
</evidence>
<keyword evidence="5" id="KW-0689">Ribosomal protein</keyword>
<dbReference type="Gene3D" id="3.40.630.30">
    <property type="match status" value="1"/>
</dbReference>
<dbReference type="GO" id="GO:0016747">
    <property type="term" value="F:acyltransferase activity, transferring groups other than amino-acyl groups"/>
    <property type="evidence" value="ECO:0007669"/>
    <property type="project" value="InterPro"/>
</dbReference>
<dbReference type="Proteomes" id="UP000321723">
    <property type="component" value="Unassembled WGS sequence"/>
</dbReference>
<name>A0A511F713_9CELL</name>
<dbReference type="PROSITE" id="PS51186">
    <property type="entry name" value="GNAT"/>
    <property type="match status" value="1"/>
</dbReference>
<protein>
    <submittedName>
        <fullName evidence="5">Ribosomal protein S18 acetylase RimI-like enzyme</fullName>
    </submittedName>
</protein>
<evidence type="ECO:0000313" key="7">
    <source>
        <dbReference type="Proteomes" id="UP000564629"/>
    </source>
</evidence>
<organism evidence="4 6">
    <name type="scientific">Cellulomonas hominis</name>
    <dbReference type="NCBI Taxonomy" id="156981"/>
    <lineage>
        <taxon>Bacteria</taxon>
        <taxon>Bacillati</taxon>
        <taxon>Actinomycetota</taxon>
        <taxon>Actinomycetes</taxon>
        <taxon>Micrococcales</taxon>
        <taxon>Cellulomonadaceae</taxon>
        <taxon>Cellulomonas</taxon>
    </lineage>
</organism>
<keyword evidence="2" id="KW-0012">Acyltransferase</keyword>
<dbReference type="RefSeq" id="WP_146832144.1">
    <property type="nucleotide sequence ID" value="NZ_BJVQ01000002.1"/>
</dbReference>
<keyword evidence="6" id="KW-1185">Reference proteome</keyword>
<evidence type="ECO:0000256" key="1">
    <source>
        <dbReference type="ARBA" id="ARBA00022679"/>
    </source>
</evidence>
<dbReference type="EMBL" id="JACHDN010000001">
    <property type="protein sequence ID" value="MBB5474136.1"/>
    <property type="molecule type" value="Genomic_DNA"/>
</dbReference>
<evidence type="ECO:0000313" key="5">
    <source>
        <dbReference type="EMBL" id="MBB5474136.1"/>
    </source>
</evidence>
<evidence type="ECO:0000313" key="6">
    <source>
        <dbReference type="Proteomes" id="UP000321723"/>
    </source>
</evidence>
<comment type="caution">
    <text evidence="4">The sequence shown here is derived from an EMBL/GenBank/DDBJ whole genome shotgun (WGS) entry which is preliminary data.</text>
</comment>
<dbReference type="PANTHER" id="PTHR43877">
    <property type="entry name" value="AMINOALKYLPHOSPHONATE N-ACETYLTRANSFERASE-RELATED-RELATED"/>
    <property type="match status" value="1"/>
</dbReference>
<reference evidence="4 6" key="1">
    <citation type="submission" date="2019-07" db="EMBL/GenBank/DDBJ databases">
        <title>Whole genome shotgun sequence of Cellulomonas hominis NBRC 16055.</title>
        <authorList>
            <person name="Hosoyama A."/>
            <person name="Uohara A."/>
            <person name="Ohji S."/>
            <person name="Ichikawa N."/>
        </authorList>
    </citation>
    <scope>NUCLEOTIDE SEQUENCE [LARGE SCALE GENOMIC DNA]</scope>
    <source>
        <strain evidence="4 6">NBRC 16055</strain>
    </source>
</reference>
<evidence type="ECO:0000256" key="2">
    <source>
        <dbReference type="ARBA" id="ARBA00023315"/>
    </source>
</evidence>